<name>A0ABD2A3K3_VESSQ</name>
<evidence type="ECO:0000313" key="1">
    <source>
        <dbReference type="EMBL" id="KAL2714952.1"/>
    </source>
</evidence>
<sequence>IVQSYVTSDVGGIVRTRLRTKEQCVLGVSRTRVGADTGNGDASPEEGEVRFISRQPSDLDLPPSGKAWCAFQRWPRVELPRREKIIKTERRR</sequence>
<protein>
    <submittedName>
        <fullName evidence="1">Uncharacterized protein</fullName>
    </submittedName>
</protein>
<reference evidence="1 2" key="1">
    <citation type="journal article" date="2024" name="Ann. Entomol. Soc. Am.">
        <title>Genomic analyses of the southern and eastern yellowjacket wasps (Hymenoptera: Vespidae) reveal evolutionary signatures of social life.</title>
        <authorList>
            <person name="Catto M.A."/>
            <person name="Caine P.B."/>
            <person name="Orr S.E."/>
            <person name="Hunt B.G."/>
            <person name="Goodisman M.A.D."/>
        </authorList>
    </citation>
    <scope>NUCLEOTIDE SEQUENCE [LARGE SCALE GENOMIC DNA]</scope>
    <source>
        <strain evidence="1">233</strain>
        <tissue evidence="1">Head and thorax</tissue>
    </source>
</reference>
<accession>A0ABD2A3K3</accession>
<proteinExistence type="predicted"/>
<dbReference type="Proteomes" id="UP001607302">
    <property type="component" value="Unassembled WGS sequence"/>
</dbReference>
<dbReference type="EMBL" id="JAUDFV010000155">
    <property type="protein sequence ID" value="KAL2714952.1"/>
    <property type="molecule type" value="Genomic_DNA"/>
</dbReference>
<comment type="caution">
    <text evidence="1">The sequence shown here is derived from an EMBL/GenBank/DDBJ whole genome shotgun (WGS) entry which is preliminary data.</text>
</comment>
<feature type="non-terminal residue" evidence="1">
    <location>
        <position position="1"/>
    </location>
</feature>
<organism evidence="1 2">
    <name type="scientific">Vespula squamosa</name>
    <name type="common">Southern yellow jacket</name>
    <name type="synonym">Wasp</name>
    <dbReference type="NCBI Taxonomy" id="30214"/>
    <lineage>
        <taxon>Eukaryota</taxon>
        <taxon>Metazoa</taxon>
        <taxon>Ecdysozoa</taxon>
        <taxon>Arthropoda</taxon>
        <taxon>Hexapoda</taxon>
        <taxon>Insecta</taxon>
        <taxon>Pterygota</taxon>
        <taxon>Neoptera</taxon>
        <taxon>Endopterygota</taxon>
        <taxon>Hymenoptera</taxon>
        <taxon>Apocrita</taxon>
        <taxon>Aculeata</taxon>
        <taxon>Vespoidea</taxon>
        <taxon>Vespidae</taxon>
        <taxon>Vespinae</taxon>
        <taxon>Vespula</taxon>
    </lineage>
</organism>
<keyword evidence="2" id="KW-1185">Reference proteome</keyword>
<gene>
    <name evidence="1" type="ORF">V1478_014650</name>
</gene>
<dbReference type="AlphaFoldDB" id="A0ABD2A3K3"/>
<evidence type="ECO:0000313" key="2">
    <source>
        <dbReference type="Proteomes" id="UP001607302"/>
    </source>
</evidence>